<proteinExistence type="predicted"/>
<evidence type="ECO:0000313" key="2">
    <source>
        <dbReference type="Proteomes" id="UP001439008"/>
    </source>
</evidence>
<evidence type="ECO:0000313" key="1">
    <source>
        <dbReference type="EMBL" id="MES1922551.1"/>
    </source>
</evidence>
<dbReference type="EMBL" id="JBDODL010003073">
    <property type="protein sequence ID" value="MES1922551.1"/>
    <property type="molecule type" value="Genomic_DNA"/>
</dbReference>
<gene>
    <name evidence="1" type="ORF">MHBO_004066</name>
</gene>
<keyword evidence="2" id="KW-1185">Reference proteome</keyword>
<comment type="caution">
    <text evidence="1">The sequence shown here is derived from an EMBL/GenBank/DDBJ whole genome shotgun (WGS) entry which is preliminary data.</text>
</comment>
<reference evidence="1 2" key="1">
    <citation type="journal article" date="2024" name="BMC Biol.">
        <title>Comparative genomics of Ascetosporea gives new insight into the evolutionary basis for animal parasitism in Rhizaria.</title>
        <authorList>
            <person name="Hiltunen Thoren M."/>
            <person name="Onut-Brannstrom I."/>
            <person name="Alfjorden A."/>
            <person name="Peckova H."/>
            <person name="Swords F."/>
            <person name="Hooper C."/>
            <person name="Holzer A.S."/>
            <person name="Bass D."/>
            <person name="Burki F."/>
        </authorList>
    </citation>
    <scope>NUCLEOTIDE SEQUENCE [LARGE SCALE GENOMIC DNA]</scope>
    <source>
        <strain evidence="1">20-A016</strain>
    </source>
</reference>
<dbReference type="Proteomes" id="UP001439008">
    <property type="component" value="Unassembled WGS sequence"/>
</dbReference>
<organism evidence="1 2">
    <name type="scientific">Bonamia ostreae</name>
    <dbReference type="NCBI Taxonomy" id="126728"/>
    <lineage>
        <taxon>Eukaryota</taxon>
        <taxon>Sar</taxon>
        <taxon>Rhizaria</taxon>
        <taxon>Endomyxa</taxon>
        <taxon>Ascetosporea</taxon>
        <taxon>Haplosporida</taxon>
        <taxon>Bonamia</taxon>
    </lineage>
</organism>
<accession>A0ABV2ASA7</accession>
<name>A0ABV2ASA7_9EUKA</name>
<sequence length="169" mass="18723">MGADLLPLPGQYRLLQKTNPRLEAHLQQSAFALRQVASVERAQVSVPCQRLRHQRQMARVDGDAVDVEDGADLLDDGEAACFDAVGAQHCDDVVAADGVDVDEVLRFIESDEVDAFGLNARLELVLLEPRFEDVAVFDSGGGAQFECRRQFADRLLLNFLTILVFFTNF</sequence>
<protein>
    <submittedName>
        <fullName evidence="1">Uncharacterized protein</fullName>
    </submittedName>
</protein>